<feature type="chain" id="PRO_5018308627" description="Lipoprotein" evidence="1">
    <location>
        <begin position="24"/>
        <end position="149"/>
    </location>
</feature>
<dbReference type="InParanoid" id="A0A3N4LXE1"/>
<dbReference type="EMBL" id="ML121531">
    <property type="protein sequence ID" value="RPB27460.1"/>
    <property type="molecule type" value="Genomic_DNA"/>
</dbReference>
<dbReference type="OrthoDB" id="5436622at2759"/>
<feature type="signal peptide" evidence="1">
    <location>
        <begin position="1"/>
        <end position="23"/>
    </location>
</feature>
<sequence>MYSLKNIIALMGGLLFLSQCVSGAAVYPRAYGTLTCAEVSAFGFPLKKDCEAALAKVPPGNPEVCTQQFQPEMDYITVESCTIHTYSDRGMAHCLNRDMIRKGGKKILTSCTFETQCCPSEVYTGGQYEWFTQGKKEGFKFVKAPVERW</sequence>
<evidence type="ECO:0000313" key="3">
    <source>
        <dbReference type="Proteomes" id="UP000267821"/>
    </source>
</evidence>
<evidence type="ECO:0000256" key="1">
    <source>
        <dbReference type="SAM" id="SignalP"/>
    </source>
</evidence>
<gene>
    <name evidence="2" type="ORF">L211DRAFT_834321</name>
</gene>
<keyword evidence="3" id="KW-1185">Reference proteome</keyword>
<keyword evidence="1" id="KW-0732">Signal</keyword>
<name>A0A3N4LXE1_9PEZI</name>
<reference evidence="2 3" key="1">
    <citation type="journal article" date="2018" name="Nat. Ecol. Evol.">
        <title>Pezizomycetes genomes reveal the molecular basis of ectomycorrhizal truffle lifestyle.</title>
        <authorList>
            <person name="Murat C."/>
            <person name="Payen T."/>
            <person name="Noel B."/>
            <person name="Kuo A."/>
            <person name="Morin E."/>
            <person name="Chen J."/>
            <person name="Kohler A."/>
            <person name="Krizsan K."/>
            <person name="Balestrini R."/>
            <person name="Da Silva C."/>
            <person name="Montanini B."/>
            <person name="Hainaut M."/>
            <person name="Levati E."/>
            <person name="Barry K.W."/>
            <person name="Belfiori B."/>
            <person name="Cichocki N."/>
            <person name="Clum A."/>
            <person name="Dockter R.B."/>
            <person name="Fauchery L."/>
            <person name="Guy J."/>
            <person name="Iotti M."/>
            <person name="Le Tacon F."/>
            <person name="Lindquist E.A."/>
            <person name="Lipzen A."/>
            <person name="Malagnac F."/>
            <person name="Mello A."/>
            <person name="Molinier V."/>
            <person name="Miyauchi S."/>
            <person name="Poulain J."/>
            <person name="Riccioni C."/>
            <person name="Rubini A."/>
            <person name="Sitrit Y."/>
            <person name="Splivallo R."/>
            <person name="Traeger S."/>
            <person name="Wang M."/>
            <person name="Zifcakova L."/>
            <person name="Wipf D."/>
            <person name="Zambonelli A."/>
            <person name="Paolocci F."/>
            <person name="Nowrousian M."/>
            <person name="Ottonello S."/>
            <person name="Baldrian P."/>
            <person name="Spatafora J.W."/>
            <person name="Henrissat B."/>
            <person name="Nagy L.G."/>
            <person name="Aury J.M."/>
            <person name="Wincker P."/>
            <person name="Grigoriev I.V."/>
            <person name="Bonfante P."/>
            <person name="Martin F.M."/>
        </authorList>
    </citation>
    <scope>NUCLEOTIDE SEQUENCE [LARGE SCALE GENOMIC DNA]</scope>
    <source>
        <strain evidence="2 3">ATCC MYA-4762</strain>
    </source>
</reference>
<evidence type="ECO:0000313" key="2">
    <source>
        <dbReference type="EMBL" id="RPB27460.1"/>
    </source>
</evidence>
<dbReference type="AlphaFoldDB" id="A0A3N4LXE1"/>
<protein>
    <recommendedName>
        <fullName evidence="4">Lipoprotein</fullName>
    </recommendedName>
</protein>
<organism evidence="2 3">
    <name type="scientific">Terfezia boudieri ATCC MYA-4762</name>
    <dbReference type="NCBI Taxonomy" id="1051890"/>
    <lineage>
        <taxon>Eukaryota</taxon>
        <taxon>Fungi</taxon>
        <taxon>Dikarya</taxon>
        <taxon>Ascomycota</taxon>
        <taxon>Pezizomycotina</taxon>
        <taxon>Pezizomycetes</taxon>
        <taxon>Pezizales</taxon>
        <taxon>Pezizaceae</taxon>
        <taxon>Terfezia</taxon>
    </lineage>
</organism>
<accession>A0A3N4LXE1</accession>
<evidence type="ECO:0008006" key="4">
    <source>
        <dbReference type="Google" id="ProtNLM"/>
    </source>
</evidence>
<proteinExistence type="predicted"/>
<dbReference type="Proteomes" id="UP000267821">
    <property type="component" value="Unassembled WGS sequence"/>
</dbReference>